<dbReference type="EMBL" id="RXII01000030">
    <property type="protein sequence ID" value="RZN62881.1"/>
    <property type="molecule type" value="Genomic_DNA"/>
</dbReference>
<sequence length="68" mass="7342">MRRKGVSGTVEQALLLILTIALFLSIIAAPIMNVVSIFEQAPSKLWNGTVSAVKWLDETVAKIFGING</sequence>
<name>A0A520KNH2_9CREN</name>
<evidence type="ECO:0000313" key="1">
    <source>
        <dbReference type="EMBL" id="RZN62881.1"/>
    </source>
</evidence>
<gene>
    <name evidence="1" type="ORF">EF810_01730</name>
</gene>
<dbReference type="Proteomes" id="UP000316217">
    <property type="component" value="Unassembled WGS sequence"/>
</dbReference>
<organism evidence="1 2">
    <name type="scientific">Candidatus Methanodesulfokora washburnensis</name>
    <dbReference type="NCBI Taxonomy" id="2478471"/>
    <lineage>
        <taxon>Archaea</taxon>
        <taxon>Thermoproteota</taxon>
        <taxon>Candidatus Korarchaeia</taxon>
        <taxon>Candidatus Korarchaeia incertae sedis</taxon>
        <taxon>Candidatus Methanodesulfokora</taxon>
    </lineage>
</organism>
<dbReference type="AlphaFoldDB" id="A0A520KNH2"/>
<evidence type="ECO:0000313" key="2">
    <source>
        <dbReference type="Proteomes" id="UP000316217"/>
    </source>
</evidence>
<accession>A0A520KNH2</accession>
<proteinExistence type="predicted"/>
<comment type="caution">
    <text evidence="1">The sequence shown here is derived from an EMBL/GenBank/DDBJ whole genome shotgun (WGS) entry which is preliminary data.</text>
</comment>
<reference evidence="1 2" key="1">
    <citation type="journal article" date="2019" name="Nat. Microbiol.">
        <title>Wide diversity of methane and short-chain alkane metabolisms in uncultured archaea.</title>
        <authorList>
            <person name="Borrel G."/>
            <person name="Adam P.S."/>
            <person name="McKay L.J."/>
            <person name="Chen L.X."/>
            <person name="Sierra-Garcia I.N."/>
            <person name="Sieber C.M."/>
            <person name="Letourneur Q."/>
            <person name="Ghozlane A."/>
            <person name="Andersen G.L."/>
            <person name="Li W.J."/>
            <person name="Hallam S.J."/>
            <person name="Muyzer G."/>
            <person name="de Oliveira V.M."/>
            <person name="Inskeep W.P."/>
            <person name="Banfield J.F."/>
            <person name="Gribaldo S."/>
        </authorList>
    </citation>
    <scope>NUCLEOTIDE SEQUENCE [LARGE SCALE GENOMIC DNA]</scope>
    <source>
        <strain evidence="1">NM4</strain>
    </source>
</reference>
<protein>
    <submittedName>
        <fullName evidence="1">Uncharacterized protein</fullName>
    </submittedName>
</protein>